<dbReference type="AlphaFoldDB" id="A0AAC8TJ79"/>
<protein>
    <submittedName>
        <fullName evidence="2">Positive regulator of CheA protein activity</fullName>
    </submittedName>
    <submittedName>
        <fullName evidence="3">Purine-binding chemotaxis protein CheW</fullName>
    </submittedName>
</protein>
<evidence type="ECO:0000313" key="2">
    <source>
        <dbReference type="EMBL" id="AKJ08127.1"/>
    </source>
</evidence>
<accession>A0AAC8TJ79</accession>
<name>A0AAC8TJ79_9BACT</name>
<keyword evidence="5" id="KW-1185">Reference proteome</keyword>
<proteinExistence type="predicted"/>
<dbReference type="EMBL" id="CP011509">
    <property type="protein sequence ID" value="AKJ08127.1"/>
    <property type="molecule type" value="Genomic_DNA"/>
</dbReference>
<dbReference type="InterPro" id="IPR039315">
    <property type="entry name" value="CheW"/>
</dbReference>
<dbReference type="Gene3D" id="2.30.30.40">
    <property type="entry name" value="SH3 Domains"/>
    <property type="match status" value="1"/>
</dbReference>
<dbReference type="InterPro" id="IPR036061">
    <property type="entry name" value="CheW-like_dom_sf"/>
</dbReference>
<dbReference type="PANTHER" id="PTHR22617">
    <property type="entry name" value="CHEMOTAXIS SENSOR HISTIDINE KINASE-RELATED"/>
    <property type="match status" value="1"/>
</dbReference>
<dbReference type="Proteomes" id="UP000035579">
    <property type="component" value="Chromosome"/>
</dbReference>
<dbReference type="PROSITE" id="PS50851">
    <property type="entry name" value="CHEW"/>
    <property type="match status" value="1"/>
</dbReference>
<dbReference type="RefSeq" id="WP_047860973.1">
    <property type="nucleotide sequence ID" value="NZ_CP011509.1"/>
</dbReference>
<evidence type="ECO:0000259" key="1">
    <source>
        <dbReference type="PROSITE" id="PS50851"/>
    </source>
</evidence>
<dbReference type="GO" id="GO:0006935">
    <property type="term" value="P:chemotaxis"/>
    <property type="evidence" value="ECO:0007669"/>
    <property type="project" value="InterPro"/>
</dbReference>
<organism evidence="2 4">
    <name type="scientific">Archangium gephyra</name>
    <dbReference type="NCBI Taxonomy" id="48"/>
    <lineage>
        <taxon>Bacteria</taxon>
        <taxon>Pseudomonadati</taxon>
        <taxon>Myxococcota</taxon>
        <taxon>Myxococcia</taxon>
        <taxon>Myxococcales</taxon>
        <taxon>Cystobacterineae</taxon>
        <taxon>Archangiaceae</taxon>
        <taxon>Archangium</taxon>
    </lineage>
</organism>
<dbReference type="InterPro" id="IPR002545">
    <property type="entry name" value="CheW-lke_dom"/>
</dbReference>
<dbReference type="EMBL" id="QUMU01000007">
    <property type="protein sequence ID" value="REG29862.1"/>
    <property type="molecule type" value="Genomic_DNA"/>
</dbReference>
<feature type="domain" description="CheW-like" evidence="1">
    <location>
        <begin position="16"/>
        <end position="160"/>
    </location>
</feature>
<dbReference type="SMART" id="SM00260">
    <property type="entry name" value="CheW"/>
    <property type="match status" value="1"/>
</dbReference>
<evidence type="ECO:0000313" key="5">
    <source>
        <dbReference type="Proteomes" id="UP000256345"/>
    </source>
</evidence>
<dbReference type="GO" id="GO:0007165">
    <property type="term" value="P:signal transduction"/>
    <property type="evidence" value="ECO:0007669"/>
    <property type="project" value="InterPro"/>
</dbReference>
<dbReference type="Gene3D" id="2.40.50.180">
    <property type="entry name" value="CheA-289, Domain 4"/>
    <property type="match status" value="1"/>
</dbReference>
<sequence>MNTNTATTTATEVARPAQYLGFSLAGETYAIELLRIREIIEHVPITRVPGMPPAVLGVINLRGRVVPVVDLAVKMGLGPRSITRWTCFVIVEALLDGERTTLGLLADSVSEVLDLGPDDIEPPPAFGTRTPVEYLRGMGRQEQRFILLLDLDRVLSAEELLGLATAPAGGGA</sequence>
<dbReference type="CDD" id="cd00732">
    <property type="entry name" value="CheW"/>
    <property type="match status" value="1"/>
</dbReference>
<dbReference type="SUPFAM" id="SSF50341">
    <property type="entry name" value="CheW-like"/>
    <property type="match status" value="1"/>
</dbReference>
<evidence type="ECO:0000313" key="4">
    <source>
        <dbReference type="Proteomes" id="UP000035579"/>
    </source>
</evidence>
<dbReference type="Proteomes" id="UP000256345">
    <property type="component" value="Unassembled WGS sequence"/>
</dbReference>
<dbReference type="Pfam" id="PF01584">
    <property type="entry name" value="CheW"/>
    <property type="match status" value="1"/>
</dbReference>
<reference evidence="3 5" key="2">
    <citation type="submission" date="2018-08" db="EMBL/GenBank/DDBJ databases">
        <title>Genomic Encyclopedia of Archaeal and Bacterial Type Strains, Phase II (KMG-II): from individual species to whole genera.</title>
        <authorList>
            <person name="Goeker M."/>
        </authorList>
    </citation>
    <scope>NUCLEOTIDE SEQUENCE [LARGE SCALE GENOMIC DNA]</scope>
    <source>
        <strain evidence="3 5">DSM 2261</strain>
    </source>
</reference>
<gene>
    <name evidence="2" type="ORF">AA314_09753</name>
    <name evidence="3" type="ORF">ATI61_107559</name>
</gene>
<dbReference type="GO" id="GO:0005829">
    <property type="term" value="C:cytosol"/>
    <property type="evidence" value="ECO:0007669"/>
    <property type="project" value="TreeGrafter"/>
</dbReference>
<reference evidence="2 4" key="1">
    <citation type="submission" date="2015-05" db="EMBL/GenBank/DDBJ databases">
        <title>Genome assembly of Archangium gephyra DSM 2261.</title>
        <authorList>
            <person name="Sharma G."/>
            <person name="Subramanian S."/>
        </authorList>
    </citation>
    <scope>NUCLEOTIDE SEQUENCE [LARGE SCALE GENOMIC DNA]</scope>
    <source>
        <strain evidence="2 4">DSM 2261</strain>
    </source>
</reference>
<dbReference type="PANTHER" id="PTHR22617:SF41">
    <property type="entry name" value="CHEMOTAXIS SIGNAL TRANSDUCTION SYSTEM ADAPTOR PROTEIN CHEW"/>
    <property type="match status" value="1"/>
</dbReference>
<evidence type="ECO:0000313" key="3">
    <source>
        <dbReference type="EMBL" id="REG29862.1"/>
    </source>
</evidence>
<dbReference type="KEGG" id="age:AA314_09753"/>